<feature type="transmembrane region" description="Helical" evidence="1">
    <location>
        <begin position="44"/>
        <end position="66"/>
    </location>
</feature>
<dbReference type="Proteomes" id="UP000018888">
    <property type="component" value="Unassembled WGS sequence"/>
</dbReference>
<reference evidence="2 3" key="2">
    <citation type="journal article" date="2018" name="New Phytol.">
        <title>High intraspecific genome diversity in the model arbuscular mycorrhizal symbiont Rhizophagus irregularis.</title>
        <authorList>
            <person name="Chen E.C.H."/>
            <person name="Morin E."/>
            <person name="Beaudet D."/>
            <person name="Noel J."/>
            <person name="Yildirir G."/>
            <person name="Ndikumana S."/>
            <person name="Charron P."/>
            <person name="St-Onge C."/>
            <person name="Giorgi J."/>
            <person name="Kruger M."/>
            <person name="Marton T."/>
            <person name="Ropars J."/>
            <person name="Grigoriev I.V."/>
            <person name="Hainaut M."/>
            <person name="Henrissat B."/>
            <person name="Roux C."/>
            <person name="Martin F."/>
            <person name="Corradi N."/>
        </authorList>
    </citation>
    <scope>NUCLEOTIDE SEQUENCE [LARGE SCALE GENOMIC DNA]</scope>
    <source>
        <strain evidence="2 3">DAOM 197198</strain>
    </source>
</reference>
<comment type="caution">
    <text evidence="2">The sequence shown here is derived from an EMBL/GenBank/DDBJ whole genome shotgun (WGS) entry which is preliminary data.</text>
</comment>
<keyword evidence="1" id="KW-1133">Transmembrane helix</keyword>
<evidence type="ECO:0000313" key="3">
    <source>
        <dbReference type="Proteomes" id="UP000018888"/>
    </source>
</evidence>
<organism evidence="2 3">
    <name type="scientific">Rhizophagus irregularis (strain DAOM 181602 / DAOM 197198 / MUCL 43194)</name>
    <name type="common">Arbuscular mycorrhizal fungus</name>
    <name type="synonym">Glomus intraradices</name>
    <dbReference type="NCBI Taxonomy" id="747089"/>
    <lineage>
        <taxon>Eukaryota</taxon>
        <taxon>Fungi</taxon>
        <taxon>Fungi incertae sedis</taxon>
        <taxon>Mucoromycota</taxon>
        <taxon>Glomeromycotina</taxon>
        <taxon>Glomeromycetes</taxon>
        <taxon>Glomerales</taxon>
        <taxon>Glomeraceae</taxon>
        <taxon>Rhizophagus</taxon>
    </lineage>
</organism>
<accession>A0A2P4P6Z1</accession>
<gene>
    <name evidence="2" type="ORF">GLOIN_2v723153</name>
</gene>
<keyword evidence="1" id="KW-0472">Membrane</keyword>
<protein>
    <submittedName>
        <fullName evidence="2">Uncharacterized protein</fullName>
    </submittedName>
</protein>
<name>A0A2P4P6Z1_RHIID</name>
<dbReference type="EMBL" id="AUPC02000353">
    <property type="protein sequence ID" value="POG61160.1"/>
    <property type="molecule type" value="Genomic_DNA"/>
</dbReference>
<proteinExistence type="predicted"/>
<dbReference type="AlphaFoldDB" id="A0A2P4P6Z1"/>
<feature type="transmembrane region" description="Helical" evidence="1">
    <location>
        <begin position="12"/>
        <end position="32"/>
    </location>
</feature>
<keyword evidence="3" id="KW-1185">Reference proteome</keyword>
<keyword evidence="1" id="KW-0812">Transmembrane</keyword>
<evidence type="ECO:0000313" key="2">
    <source>
        <dbReference type="EMBL" id="POG61160.1"/>
    </source>
</evidence>
<reference evidence="2 3" key="1">
    <citation type="journal article" date="2013" name="Proc. Natl. Acad. Sci. U.S.A.">
        <title>Genome of an arbuscular mycorrhizal fungus provides insight into the oldest plant symbiosis.</title>
        <authorList>
            <person name="Tisserant E."/>
            <person name="Malbreil M."/>
            <person name="Kuo A."/>
            <person name="Kohler A."/>
            <person name="Symeonidi A."/>
            <person name="Balestrini R."/>
            <person name="Charron P."/>
            <person name="Duensing N."/>
            <person name="Frei Dit Frey N."/>
            <person name="Gianinazzi-Pearson V."/>
            <person name="Gilbert L.B."/>
            <person name="Handa Y."/>
            <person name="Herr J.R."/>
            <person name="Hijri M."/>
            <person name="Koul R."/>
            <person name="Kawaguchi M."/>
            <person name="Krajinski F."/>
            <person name="Lammers P.J."/>
            <person name="Masclaux F.G."/>
            <person name="Murat C."/>
            <person name="Morin E."/>
            <person name="Ndikumana S."/>
            <person name="Pagni M."/>
            <person name="Petitpierre D."/>
            <person name="Requena N."/>
            <person name="Rosikiewicz P."/>
            <person name="Riley R."/>
            <person name="Saito K."/>
            <person name="San Clemente H."/>
            <person name="Shapiro H."/>
            <person name="van Tuinen D."/>
            <person name="Becard G."/>
            <person name="Bonfante P."/>
            <person name="Paszkowski U."/>
            <person name="Shachar-Hill Y.Y."/>
            <person name="Tuskan G.A."/>
            <person name="Young P.W."/>
            <person name="Sanders I.R."/>
            <person name="Henrissat B."/>
            <person name="Rensing S.A."/>
            <person name="Grigoriev I.V."/>
            <person name="Corradi N."/>
            <person name="Roux C."/>
            <person name="Martin F."/>
        </authorList>
    </citation>
    <scope>NUCLEOTIDE SEQUENCE [LARGE SCALE GENOMIC DNA]</scope>
    <source>
        <strain evidence="2 3">DAOM 197198</strain>
    </source>
</reference>
<sequence>MWTILIKPQSSLSEFLIPLIVILLFFFNLLIFNHVKEDASSNAAAQHVTLNLIFILFLLLILYFHIIPNVIKIPKNYYLASLSAIVYCKIFR</sequence>
<evidence type="ECO:0000256" key="1">
    <source>
        <dbReference type="SAM" id="Phobius"/>
    </source>
</evidence>